<organism evidence="3 4">
    <name type="scientific">Lederbergia citri</name>
    <dbReference type="NCBI Taxonomy" id="2833580"/>
    <lineage>
        <taxon>Bacteria</taxon>
        <taxon>Bacillati</taxon>
        <taxon>Bacillota</taxon>
        <taxon>Bacilli</taxon>
        <taxon>Bacillales</taxon>
        <taxon>Bacillaceae</taxon>
        <taxon>Lederbergia</taxon>
    </lineage>
</organism>
<feature type="domain" description="Chemotaxis phosphatase CheX-like" evidence="2">
    <location>
        <begin position="48"/>
        <end position="126"/>
    </location>
</feature>
<dbReference type="Proteomes" id="UP000681414">
    <property type="component" value="Unassembled WGS sequence"/>
</dbReference>
<dbReference type="PANTHER" id="PTHR39452:SF1">
    <property type="entry name" value="CHEY-P PHOSPHATASE CHEX"/>
    <property type="match status" value="1"/>
</dbReference>
<reference evidence="3 4" key="1">
    <citation type="submission" date="2021-05" db="EMBL/GenBank/DDBJ databases">
        <title>Novel Bacillus species.</title>
        <authorList>
            <person name="Liu G."/>
        </authorList>
    </citation>
    <scope>NUCLEOTIDE SEQUENCE [LARGE SCALE GENOMIC DNA]</scope>
    <source>
        <strain evidence="4">FJAT-49780</strain>
    </source>
</reference>
<name>A0A942TCP3_9BACI</name>
<dbReference type="InterPro" id="IPR028051">
    <property type="entry name" value="CheX-like_dom"/>
</dbReference>
<keyword evidence="1" id="KW-0145">Chemotaxis</keyword>
<sequence length="153" mass="16591">MPTSIEQRNKTVRDLLNGTFTSFKNVVPIQHDIKKPQLLGKSLHLEYGVLIGITGDVKGNLILSSTPNVFSSISEVMFGMPLEGDMLASFSGELGNMIAGCLSTIIVENGIKTDITSPTIMKGNTTLSGYEKAIQLTINLENIGEMDIYLLLD</sequence>
<dbReference type="EMBL" id="JAGYPG010000002">
    <property type="protein sequence ID" value="MBS4195476.1"/>
    <property type="molecule type" value="Genomic_DNA"/>
</dbReference>
<dbReference type="CDD" id="cd17906">
    <property type="entry name" value="CheX"/>
    <property type="match status" value="1"/>
</dbReference>
<dbReference type="AlphaFoldDB" id="A0A942TCP3"/>
<keyword evidence="4" id="KW-1185">Reference proteome</keyword>
<accession>A0A942TCP3</accession>
<evidence type="ECO:0000313" key="4">
    <source>
        <dbReference type="Proteomes" id="UP000681414"/>
    </source>
</evidence>
<dbReference type="InterPro" id="IPR028976">
    <property type="entry name" value="CheC-like_sf"/>
</dbReference>
<dbReference type="Pfam" id="PF13690">
    <property type="entry name" value="CheX"/>
    <property type="match status" value="1"/>
</dbReference>
<evidence type="ECO:0000313" key="3">
    <source>
        <dbReference type="EMBL" id="MBS4195476.1"/>
    </source>
</evidence>
<protein>
    <submittedName>
        <fullName evidence="3">Chemotaxis protein CheX</fullName>
    </submittedName>
</protein>
<dbReference type="GO" id="GO:0006935">
    <property type="term" value="P:chemotaxis"/>
    <property type="evidence" value="ECO:0007669"/>
    <property type="project" value="UniProtKB-KW"/>
</dbReference>
<proteinExistence type="predicted"/>
<gene>
    <name evidence="3" type="ORF">KHA97_10450</name>
</gene>
<evidence type="ECO:0000256" key="1">
    <source>
        <dbReference type="ARBA" id="ARBA00022500"/>
    </source>
</evidence>
<comment type="caution">
    <text evidence="3">The sequence shown here is derived from an EMBL/GenBank/DDBJ whole genome shotgun (WGS) entry which is preliminary data.</text>
</comment>
<dbReference type="PANTHER" id="PTHR39452">
    <property type="entry name" value="CHEY-P PHOSPHATASE CHEX"/>
    <property type="match status" value="1"/>
</dbReference>
<dbReference type="InterPro" id="IPR038756">
    <property type="entry name" value="CheX-like"/>
</dbReference>
<evidence type="ECO:0000259" key="2">
    <source>
        <dbReference type="Pfam" id="PF13690"/>
    </source>
</evidence>
<dbReference type="SUPFAM" id="SSF103039">
    <property type="entry name" value="CheC-like"/>
    <property type="match status" value="1"/>
</dbReference>
<dbReference type="Gene3D" id="3.40.1550.10">
    <property type="entry name" value="CheC-like"/>
    <property type="match status" value="1"/>
</dbReference>